<dbReference type="AlphaFoldDB" id="A0A178W2T6"/>
<protein>
    <submittedName>
        <fullName evidence="1">Uncharacterized protein</fullName>
    </submittedName>
</protein>
<organism evidence="1 2">
    <name type="scientific">Arabidopsis thaliana</name>
    <name type="common">Mouse-ear cress</name>
    <dbReference type="NCBI Taxonomy" id="3702"/>
    <lineage>
        <taxon>Eukaryota</taxon>
        <taxon>Viridiplantae</taxon>
        <taxon>Streptophyta</taxon>
        <taxon>Embryophyta</taxon>
        <taxon>Tracheophyta</taxon>
        <taxon>Spermatophyta</taxon>
        <taxon>Magnoliopsida</taxon>
        <taxon>eudicotyledons</taxon>
        <taxon>Gunneridae</taxon>
        <taxon>Pentapetalae</taxon>
        <taxon>rosids</taxon>
        <taxon>malvids</taxon>
        <taxon>Brassicales</taxon>
        <taxon>Brassicaceae</taxon>
        <taxon>Camelineae</taxon>
        <taxon>Arabidopsis</taxon>
    </lineage>
</organism>
<dbReference type="EMBL" id="LUHQ01000002">
    <property type="protein sequence ID" value="OAP11653.1"/>
    <property type="molecule type" value="Genomic_DNA"/>
</dbReference>
<sequence length="55" mass="6478">MTKNKIIEEEHHYYFHFFSQSECTRQRPLAPISRHALQTTPTRTNLALSACGRFL</sequence>
<accession>A0A178W2T6</accession>
<comment type="caution">
    <text evidence="1">The sequence shown here is derived from an EMBL/GenBank/DDBJ whole genome shotgun (WGS) entry which is preliminary data.</text>
</comment>
<name>A0A178W2T6_ARATH</name>
<dbReference type="Proteomes" id="UP000078284">
    <property type="component" value="Chromosome 2"/>
</dbReference>
<reference evidence="2" key="1">
    <citation type="journal article" date="2016" name="Proc. Natl. Acad. Sci. U.S.A.">
        <title>Chromosome-level assembly of Arabidopsis thaliana Ler reveals the extent of translocation and inversion polymorphisms.</title>
        <authorList>
            <person name="Zapata L."/>
            <person name="Ding J."/>
            <person name="Willing E.M."/>
            <person name="Hartwig B."/>
            <person name="Bezdan D."/>
            <person name="Jiao W.B."/>
            <person name="Patel V."/>
            <person name="Velikkakam James G."/>
            <person name="Koornneef M."/>
            <person name="Ossowski S."/>
            <person name="Schneeberger K."/>
        </authorList>
    </citation>
    <scope>NUCLEOTIDE SEQUENCE [LARGE SCALE GENOMIC DNA]</scope>
    <source>
        <strain evidence="2">cv. Landsberg erecta</strain>
    </source>
</reference>
<evidence type="ECO:0000313" key="1">
    <source>
        <dbReference type="EMBL" id="OAP11653.1"/>
    </source>
</evidence>
<gene>
    <name evidence="1" type="ordered locus">AXX17_At2g45910</name>
</gene>
<evidence type="ECO:0000313" key="2">
    <source>
        <dbReference type="Proteomes" id="UP000078284"/>
    </source>
</evidence>
<proteinExistence type="predicted"/>